<dbReference type="RefSeq" id="WP_132871450.1">
    <property type="nucleotide sequence ID" value="NZ_SMGG01000003.1"/>
</dbReference>
<comment type="cofactor">
    <cofactor evidence="2">
        <name>Mg(2+)</name>
        <dbReference type="ChEBI" id="CHEBI:18420"/>
    </cofactor>
</comment>
<dbReference type="InterPro" id="IPR033248">
    <property type="entry name" value="Transketolase_C"/>
</dbReference>
<dbReference type="Gene3D" id="3.40.50.920">
    <property type="match status" value="1"/>
</dbReference>
<comment type="similarity">
    <text evidence="4">Belongs to the transketolase family.</text>
</comment>
<accession>A0A4R1KEX5</accession>
<reference evidence="11 12" key="1">
    <citation type="submission" date="2019-03" db="EMBL/GenBank/DDBJ databases">
        <title>Genomic Encyclopedia of Type Strains, Phase IV (KMG-IV): sequencing the most valuable type-strain genomes for metagenomic binning, comparative biology and taxonomic classification.</title>
        <authorList>
            <person name="Goeker M."/>
        </authorList>
    </citation>
    <scope>NUCLEOTIDE SEQUENCE [LARGE SCALE GENOMIC DNA]</scope>
    <source>
        <strain evidence="11 12">DSM 24984</strain>
    </source>
</reference>
<dbReference type="SMART" id="SM00861">
    <property type="entry name" value="Transket_pyr"/>
    <property type="match status" value="1"/>
</dbReference>
<evidence type="ECO:0000256" key="9">
    <source>
        <dbReference type="ARBA" id="ARBA00023052"/>
    </source>
</evidence>
<dbReference type="EMBL" id="SMGG01000003">
    <property type="protein sequence ID" value="TCK61839.1"/>
    <property type="molecule type" value="Genomic_DNA"/>
</dbReference>
<proteinExistence type="inferred from homology"/>
<evidence type="ECO:0000256" key="7">
    <source>
        <dbReference type="ARBA" id="ARBA00022723"/>
    </source>
</evidence>
<comment type="caution">
    <text evidence="11">The sequence shown here is derived from an EMBL/GenBank/DDBJ whole genome shotgun (WGS) entry which is preliminary data.</text>
</comment>
<gene>
    <name evidence="11" type="ORF">C8D98_0345</name>
</gene>
<evidence type="ECO:0000256" key="2">
    <source>
        <dbReference type="ARBA" id="ARBA00001946"/>
    </source>
</evidence>
<keyword evidence="9" id="KW-0786">Thiamine pyrophosphate</keyword>
<dbReference type="InterPro" id="IPR009014">
    <property type="entry name" value="Transketo_C/PFOR_II"/>
</dbReference>
<dbReference type="NCBIfam" id="NF004556">
    <property type="entry name" value="PRK05899.2-2"/>
    <property type="match status" value="1"/>
</dbReference>
<dbReference type="InterPro" id="IPR049557">
    <property type="entry name" value="Transketolase_CS"/>
</dbReference>
<evidence type="ECO:0000256" key="5">
    <source>
        <dbReference type="ARBA" id="ARBA00011738"/>
    </source>
</evidence>
<keyword evidence="6" id="KW-0808">Transferase</keyword>
<dbReference type="Pfam" id="PF02780">
    <property type="entry name" value="Transketolase_C"/>
    <property type="match status" value="1"/>
</dbReference>
<dbReference type="PROSITE" id="PS00801">
    <property type="entry name" value="TRANSKETOLASE_1"/>
    <property type="match status" value="1"/>
</dbReference>
<dbReference type="GO" id="GO:0046872">
    <property type="term" value="F:metal ion binding"/>
    <property type="evidence" value="ECO:0007669"/>
    <property type="project" value="UniProtKB-KW"/>
</dbReference>
<protein>
    <submittedName>
        <fullName evidence="11">Transketolase</fullName>
    </submittedName>
</protein>
<dbReference type="PANTHER" id="PTHR43825:SF1">
    <property type="entry name" value="TRANSKETOLASE-LIKE PYRIMIDINE-BINDING DOMAIN-CONTAINING PROTEIN"/>
    <property type="match status" value="1"/>
</dbReference>
<dbReference type="CDD" id="cd02012">
    <property type="entry name" value="TPP_TK"/>
    <property type="match status" value="1"/>
</dbReference>
<dbReference type="InterPro" id="IPR005475">
    <property type="entry name" value="Transketolase-like_Pyr-bd"/>
</dbReference>
<dbReference type="GO" id="GO:0005737">
    <property type="term" value="C:cytoplasm"/>
    <property type="evidence" value="ECO:0007669"/>
    <property type="project" value="UniProtKB-ARBA"/>
</dbReference>
<dbReference type="Pfam" id="PF02779">
    <property type="entry name" value="Transket_pyr"/>
    <property type="match status" value="1"/>
</dbReference>
<evidence type="ECO:0000256" key="4">
    <source>
        <dbReference type="ARBA" id="ARBA00007131"/>
    </source>
</evidence>
<sequence>MRNCGFDVDFTPKDMQELAETAKLCRGDILKMTTLAGSGHPGGSMSSIDMYLTVYRYANITPENVKSPSRDRVFVSHGHTSPGVYSALARNGFFDIDQAVAEFRLAGSIYEGHIERMVNGVEWTTGNLGQGLSAACGAAMAGEIAGEEFSVFCFMGDGEQQKGQQAEARRFAAMHGLNNITAFIDYNKLQISGNIEDVMYQNIKDDYTADGWFVITVDGHDFEKLFTAIKYGQKIEQPVLILAETVMSKGVSFMENIHGYHGKPLTDEQLDKALAELGLENDIARYREMRKAFVFDPSHHELEIPEVKVAYDRNKEYGLDVKTDCRSAFGDAIYDIVKNSQEEGMTPVAVFDCDLASSVKTDKVEKEFPDNFVQAGIQEHHACVAGGSASVNGVLAFFADFGVFGVDEVYNQQRLNDINGASLKTVTTHIGIDVGEDGKTHQCIDYLGTLRNLFGFRVIIPADPNQTYKAVGFAAENPGNFLVGMGRSKLAVIADGDKPFFGKGYDFKYGQVDVLRDGDFAIATYGSMTARALKVAEILEKQGIKAAVLNCSCPLHPDMEAFEKYTDKPVFVYEDHNEFTGLAATLANKFADDGEPVRIVRFGVRGYAFSGTPEDIFKLLGLDPETVAESIKAELA</sequence>
<dbReference type="SUPFAM" id="SSF52518">
    <property type="entry name" value="Thiamin diphosphate-binding fold (THDP-binding)"/>
    <property type="match status" value="2"/>
</dbReference>
<keyword evidence="8" id="KW-0460">Magnesium</keyword>
<evidence type="ECO:0000256" key="1">
    <source>
        <dbReference type="ARBA" id="ARBA00001936"/>
    </source>
</evidence>
<dbReference type="OrthoDB" id="8732661at2"/>
<evidence type="ECO:0000313" key="12">
    <source>
        <dbReference type="Proteomes" id="UP000294614"/>
    </source>
</evidence>
<dbReference type="InterPro" id="IPR029061">
    <property type="entry name" value="THDP-binding"/>
</dbReference>
<dbReference type="Gene3D" id="3.40.50.970">
    <property type="match status" value="2"/>
</dbReference>
<organism evidence="11 12">
    <name type="scientific">Seleniivibrio woodruffii</name>
    <dbReference type="NCBI Taxonomy" id="1078050"/>
    <lineage>
        <taxon>Bacteria</taxon>
        <taxon>Pseudomonadati</taxon>
        <taxon>Deferribacterota</taxon>
        <taxon>Deferribacteres</taxon>
        <taxon>Deferribacterales</taxon>
        <taxon>Geovibrionaceae</taxon>
        <taxon>Seleniivibrio</taxon>
    </lineage>
</organism>
<name>A0A4R1KEX5_9BACT</name>
<dbReference type="InterPro" id="IPR051157">
    <property type="entry name" value="PDH/Transketolase"/>
</dbReference>
<comment type="subunit">
    <text evidence="5">Homodimer.</text>
</comment>
<dbReference type="GO" id="GO:0016744">
    <property type="term" value="F:transketolase or transaldolase activity"/>
    <property type="evidence" value="ECO:0007669"/>
    <property type="project" value="UniProtKB-ARBA"/>
</dbReference>
<comment type="cofactor">
    <cofactor evidence="1">
        <name>Mn(2+)</name>
        <dbReference type="ChEBI" id="CHEBI:29035"/>
    </cofactor>
</comment>
<feature type="domain" description="Transketolase-like pyrimidine-binding" evidence="10">
    <location>
        <begin position="323"/>
        <end position="492"/>
    </location>
</feature>
<dbReference type="PANTHER" id="PTHR43825">
    <property type="entry name" value="PYRUVATE DEHYDROGENASE E1 COMPONENT"/>
    <property type="match status" value="1"/>
</dbReference>
<keyword evidence="7" id="KW-0479">Metal-binding</keyword>
<evidence type="ECO:0000256" key="6">
    <source>
        <dbReference type="ARBA" id="ARBA00022679"/>
    </source>
</evidence>
<keyword evidence="12" id="KW-1185">Reference proteome</keyword>
<dbReference type="GO" id="GO:0019682">
    <property type="term" value="P:glyceraldehyde-3-phosphate metabolic process"/>
    <property type="evidence" value="ECO:0007669"/>
    <property type="project" value="UniProtKB-ARBA"/>
</dbReference>
<evidence type="ECO:0000313" key="11">
    <source>
        <dbReference type="EMBL" id="TCK61839.1"/>
    </source>
</evidence>
<dbReference type="SUPFAM" id="SSF52922">
    <property type="entry name" value="TK C-terminal domain-like"/>
    <property type="match status" value="1"/>
</dbReference>
<evidence type="ECO:0000256" key="8">
    <source>
        <dbReference type="ARBA" id="ARBA00022842"/>
    </source>
</evidence>
<dbReference type="CDD" id="cd07033">
    <property type="entry name" value="TPP_PYR_DXS_TK_like"/>
    <property type="match status" value="1"/>
</dbReference>
<dbReference type="Proteomes" id="UP000294614">
    <property type="component" value="Unassembled WGS sequence"/>
</dbReference>
<dbReference type="AlphaFoldDB" id="A0A4R1KEX5"/>
<dbReference type="Pfam" id="PF00456">
    <property type="entry name" value="Transketolase_N"/>
    <property type="match status" value="1"/>
</dbReference>
<evidence type="ECO:0000256" key="3">
    <source>
        <dbReference type="ARBA" id="ARBA00001964"/>
    </source>
</evidence>
<evidence type="ECO:0000259" key="10">
    <source>
        <dbReference type="SMART" id="SM00861"/>
    </source>
</evidence>
<comment type="cofactor">
    <cofactor evidence="3">
        <name>thiamine diphosphate</name>
        <dbReference type="ChEBI" id="CHEBI:58937"/>
    </cofactor>
</comment>
<dbReference type="InterPro" id="IPR005474">
    <property type="entry name" value="Transketolase_N"/>
</dbReference>